<proteinExistence type="predicted"/>
<evidence type="ECO:0000313" key="1">
    <source>
        <dbReference type="EMBL" id="NDK37336.1"/>
    </source>
</evidence>
<evidence type="ECO:0000313" key="2">
    <source>
        <dbReference type="Proteomes" id="UP001429354"/>
    </source>
</evidence>
<dbReference type="Proteomes" id="UP001429354">
    <property type="component" value="Unassembled WGS sequence"/>
</dbReference>
<name>A0ABX0AAM7_9GAMM</name>
<comment type="caution">
    <text evidence="1">The sequence shown here is derived from an EMBL/GenBank/DDBJ whole genome shotgun (WGS) entry which is preliminary data.</text>
</comment>
<reference evidence="1 2" key="1">
    <citation type="submission" date="2018-07" db="EMBL/GenBank/DDBJ databases">
        <title>Whole genome Sequencing of Pseudoxanthomonas gei KCTC 32298 (T).</title>
        <authorList>
            <person name="Kumar S."/>
            <person name="Bansal K."/>
            <person name="Kaur A."/>
            <person name="Patil P."/>
            <person name="Sharma S."/>
            <person name="Patil P.B."/>
        </authorList>
    </citation>
    <scope>NUCLEOTIDE SEQUENCE [LARGE SCALE GENOMIC DNA]</scope>
    <source>
        <strain evidence="1 2">KCTC 32298</strain>
    </source>
</reference>
<dbReference type="EMBL" id="QOVG01000001">
    <property type="protein sequence ID" value="NDK37336.1"/>
    <property type="molecule type" value="Genomic_DNA"/>
</dbReference>
<protein>
    <submittedName>
        <fullName evidence="1">Uncharacterized protein</fullName>
    </submittedName>
</protein>
<sequence>MTDFSWLDATADQDWQSQSNGSCFRQMKWSEFCLRSHDGSTRQVVVDRFDLWADHHPLHNYSLAWDQPCSLRSDVYICRDSRLNTRPREH</sequence>
<organism evidence="1 2">
    <name type="scientific">Pseudoxanthomonas gei</name>
    <dbReference type="NCBI Taxonomy" id="1383030"/>
    <lineage>
        <taxon>Bacteria</taxon>
        <taxon>Pseudomonadati</taxon>
        <taxon>Pseudomonadota</taxon>
        <taxon>Gammaproteobacteria</taxon>
        <taxon>Lysobacterales</taxon>
        <taxon>Lysobacteraceae</taxon>
        <taxon>Pseudoxanthomonas</taxon>
    </lineage>
</organism>
<dbReference type="RefSeq" id="WP_162347908.1">
    <property type="nucleotide sequence ID" value="NZ_QOVG01000001.1"/>
</dbReference>
<keyword evidence="2" id="KW-1185">Reference proteome</keyword>
<accession>A0ABX0AAM7</accession>
<gene>
    <name evidence="1" type="ORF">DT603_00555</name>
</gene>